<dbReference type="EMBL" id="VIGX01000002">
    <property type="protein sequence ID" value="TWS29871.1"/>
    <property type="molecule type" value="Genomic_DNA"/>
</dbReference>
<name>A0A5C5S6C3_9ACTN</name>
<proteinExistence type="predicted"/>
<reference evidence="1 2" key="1">
    <citation type="submission" date="2019-06" db="EMBL/GenBank/DDBJ databases">
        <title>Tsukamurella conjunctivitidis sp. nov., Tsukamurella assacharolytica sp. nov. and Tsukamurella sputae sp. nov. isolated from patients with conjunctivitis, bacteraemia (lymphoma) and respiratory infection (sputum) in Hong Kong.</title>
        <authorList>
            <person name="Teng J.L.L."/>
            <person name="Lee H.H."/>
            <person name="Fong J.Y.H."/>
            <person name="Fok K.M.N."/>
            <person name="Lau S.K.P."/>
            <person name="Woo P.C.Y."/>
        </authorList>
    </citation>
    <scope>NUCLEOTIDE SEQUENCE [LARGE SCALE GENOMIC DNA]</scope>
    <source>
        <strain evidence="1 2">HKU72</strain>
    </source>
</reference>
<dbReference type="Gene3D" id="2.30.110.10">
    <property type="entry name" value="Electron Transport, Fmn-binding Protein, Chain A"/>
    <property type="match status" value="1"/>
</dbReference>
<dbReference type="AlphaFoldDB" id="A0A5C5S6C3"/>
<gene>
    <name evidence="1" type="ORF">FK530_04875</name>
</gene>
<dbReference type="SUPFAM" id="SSF50475">
    <property type="entry name" value="FMN-binding split barrel"/>
    <property type="match status" value="1"/>
</dbReference>
<dbReference type="InterPro" id="IPR012349">
    <property type="entry name" value="Split_barrel_FMN-bd"/>
</dbReference>
<accession>A0A5C5S6C3</accession>
<sequence length="215" mass="22469">MVGMDKLTRYPERGGDRRLLDEILDEGMVAVLSTVADGLPWSIPIAYARAGDRIVVHGSTGAGALRHVAAGAPVTLTVTHVDALVVADTAFDHSMNYRSAVLRGTLDRVSAGAEELLDAFLDALLPGRSAEVRVNSRKELAATAVLALPITADNWVVKSRSGGAASTEGGWSGVLPLRTGYARIEPTPGLDLPVPDSVRAALRASAPEEHSVASS</sequence>
<keyword evidence="2" id="KW-1185">Reference proteome</keyword>
<comment type="caution">
    <text evidence="1">The sequence shown here is derived from an EMBL/GenBank/DDBJ whole genome shotgun (WGS) entry which is preliminary data.</text>
</comment>
<protein>
    <submittedName>
        <fullName evidence="1">Pyridoxamine 5'-phosphate oxidase family protein</fullName>
    </submittedName>
</protein>
<dbReference type="OrthoDB" id="116031at2"/>
<evidence type="ECO:0000313" key="2">
    <source>
        <dbReference type="Proteomes" id="UP000319375"/>
    </source>
</evidence>
<dbReference type="Pfam" id="PF12900">
    <property type="entry name" value="Pyridox_ox_2"/>
    <property type="match status" value="1"/>
</dbReference>
<organism evidence="1 2">
    <name type="scientific">Tsukamurella conjunctivitidis</name>
    <dbReference type="NCBI Taxonomy" id="2592068"/>
    <lineage>
        <taxon>Bacteria</taxon>
        <taxon>Bacillati</taxon>
        <taxon>Actinomycetota</taxon>
        <taxon>Actinomycetes</taxon>
        <taxon>Mycobacteriales</taxon>
        <taxon>Tsukamurellaceae</taxon>
        <taxon>Tsukamurella</taxon>
    </lineage>
</organism>
<dbReference type="InterPro" id="IPR024747">
    <property type="entry name" value="Pyridox_Oxase-rel"/>
</dbReference>
<dbReference type="PANTHER" id="PTHR34071">
    <property type="entry name" value="5-NITROIMIDAZOLE ANTIBIOTICS RESISTANCE PROTEIN, NIMA-FAMILY-RELATED PROTEIN-RELATED"/>
    <property type="match status" value="1"/>
</dbReference>
<dbReference type="Proteomes" id="UP000319375">
    <property type="component" value="Unassembled WGS sequence"/>
</dbReference>
<dbReference type="PANTHER" id="PTHR34071:SF2">
    <property type="entry name" value="FLAVIN-NUCLEOTIDE-BINDING PROTEIN"/>
    <property type="match status" value="1"/>
</dbReference>
<evidence type="ECO:0000313" key="1">
    <source>
        <dbReference type="EMBL" id="TWS29871.1"/>
    </source>
</evidence>